<evidence type="ECO:0000313" key="4">
    <source>
        <dbReference type="WBParaSite" id="HDID_0000557901-mRNA-1"/>
    </source>
</evidence>
<proteinExistence type="predicted"/>
<organism evidence="4">
    <name type="scientific">Hymenolepis diminuta</name>
    <name type="common">Rat tapeworm</name>
    <dbReference type="NCBI Taxonomy" id="6216"/>
    <lineage>
        <taxon>Eukaryota</taxon>
        <taxon>Metazoa</taxon>
        <taxon>Spiralia</taxon>
        <taxon>Lophotrochozoa</taxon>
        <taxon>Platyhelminthes</taxon>
        <taxon>Cestoda</taxon>
        <taxon>Eucestoda</taxon>
        <taxon>Cyclophyllidea</taxon>
        <taxon>Hymenolepididae</taxon>
        <taxon>Hymenolepis</taxon>
    </lineage>
</organism>
<dbReference type="PANTHER" id="PTHR10334">
    <property type="entry name" value="CYSTEINE-RICH SECRETORY PROTEIN-RELATED"/>
    <property type="match status" value="1"/>
</dbReference>
<protein>
    <submittedName>
        <fullName evidence="4">SCP domain-containing protein</fullName>
    </submittedName>
</protein>
<dbReference type="PROSITE" id="PS01009">
    <property type="entry name" value="CRISP_1"/>
    <property type="match status" value="1"/>
</dbReference>
<dbReference type="EMBL" id="UYSG01003033">
    <property type="protein sequence ID" value="VDL57895.1"/>
    <property type="molecule type" value="Genomic_DNA"/>
</dbReference>
<dbReference type="GO" id="GO:0005576">
    <property type="term" value="C:extracellular region"/>
    <property type="evidence" value="ECO:0007669"/>
    <property type="project" value="InterPro"/>
</dbReference>
<dbReference type="CDD" id="cd05380">
    <property type="entry name" value="CAP_euk"/>
    <property type="match status" value="1"/>
</dbReference>
<dbReference type="PROSITE" id="PS01010">
    <property type="entry name" value="CRISP_2"/>
    <property type="match status" value="1"/>
</dbReference>
<sequence length="158" mass="18015">MHFLSIRNSHNYMKALIQQFGRVVTYSLELEKLAIKWTDKCVFQHPTAADTEYRGLGQNLAISGGQKPNFTSVALENWWNEYKGYNIESLMCNARACGHYTAMAWATSTEVGCAWKSCPDAKPNWGKPVYIYACQYRPPGNYRNIRPSLNYCANSIIN</sequence>
<dbReference type="InterPro" id="IPR018244">
    <property type="entry name" value="Allrgn_V5/Tpx1_CS"/>
</dbReference>
<name>A0A0R3SKW4_HYMDI</name>
<dbReference type="InterPro" id="IPR035940">
    <property type="entry name" value="CAP_sf"/>
</dbReference>
<evidence type="ECO:0000313" key="3">
    <source>
        <dbReference type="Proteomes" id="UP000274504"/>
    </source>
</evidence>
<dbReference type="Proteomes" id="UP000274504">
    <property type="component" value="Unassembled WGS sequence"/>
</dbReference>
<dbReference type="STRING" id="6216.A0A0R3SKW4"/>
<dbReference type="Pfam" id="PF00188">
    <property type="entry name" value="CAP"/>
    <property type="match status" value="1"/>
</dbReference>
<accession>A0A0R3SKW4</accession>
<dbReference type="AlphaFoldDB" id="A0A0R3SKW4"/>
<reference evidence="2 3" key="2">
    <citation type="submission" date="2018-11" db="EMBL/GenBank/DDBJ databases">
        <authorList>
            <consortium name="Pathogen Informatics"/>
        </authorList>
    </citation>
    <scope>NUCLEOTIDE SEQUENCE [LARGE SCALE GENOMIC DNA]</scope>
</reference>
<feature type="domain" description="SCP" evidence="1">
    <location>
        <begin position="1"/>
        <end position="144"/>
    </location>
</feature>
<gene>
    <name evidence="2" type="ORF">HDID_LOCUS5577</name>
</gene>
<dbReference type="OrthoDB" id="674273at2759"/>
<dbReference type="SUPFAM" id="SSF55797">
    <property type="entry name" value="PR-1-like"/>
    <property type="match status" value="1"/>
</dbReference>
<dbReference type="InterPro" id="IPR002413">
    <property type="entry name" value="V5_allergen-like"/>
</dbReference>
<dbReference type="PRINTS" id="PR00837">
    <property type="entry name" value="V5TPXLIKE"/>
</dbReference>
<dbReference type="SMART" id="SM00198">
    <property type="entry name" value="SCP"/>
    <property type="match status" value="1"/>
</dbReference>
<dbReference type="Gene3D" id="3.40.33.10">
    <property type="entry name" value="CAP"/>
    <property type="match status" value="1"/>
</dbReference>
<dbReference type="InterPro" id="IPR001283">
    <property type="entry name" value="CRISP-related"/>
</dbReference>
<evidence type="ECO:0000259" key="1">
    <source>
        <dbReference type="SMART" id="SM00198"/>
    </source>
</evidence>
<dbReference type="WBParaSite" id="HDID_0000557901-mRNA-1">
    <property type="protein sequence ID" value="HDID_0000557901-mRNA-1"/>
    <property type="gene ID" value="HDID_0000557901"/>
</dbReference>
<evidence type="ECO:0000313" key="2">
    <source>
        <dbReference type="EMBL" id="VDL57895.1"/>
    </source>
</evidence>
<reference evidence="4" key="1">
    <citation type="submission" date="2017-02" db="UniProtKB">
        <authorList>
            <consortium name="WormBaseParasite"/>
        </authorList>
    </citation>
    <scope>IDENTIFICATION</scope>
</reference>
<dbReference type="PRINTS" id="PR00838">
    <property type="entry name" value="V5ALLERGEN"/>
</dbReference>
<dbReference type="InterPro" id="IPR014044">
    <property type="entry name" value="CAP_dom"/>
</dbReference>